<dbReference type="GO" id="GO:0022857">
    <property type="term" value="F:transmembrane transporter activity"/>
    <property type="evidence" value="ECO:0007669"/>
    <property type="project" value="InterPro"/>
</dbReference>
<dbReference type="InterPro" id="IPR011701">
    <property type="entry name" value="MFS"/>
</dbReference>
<evidence type="ECO:0000256" key="3">
    <source>
        <dbReference type="ARBA" id="ARBA00022692"/>
    </source>
</evidence>
<evidence type="ECO:0000256" key="4">
    <source>
        <dbReference type="ARBA" id="ARBA00022989"/>
    </source>
</evidence>
<evidence type="ECO:0000313" key="8">
    <source>
        <dbReference type="Proteomes" id="UP000541185"/>
    </source>
</evidence>
<feature type="transmembrane region" description="Helical" evidence="6">
    <location>
        <begin position="267"/>
        <end position="285"/>
    </location>
</feature>
<keyword evidence="3 6" id="KW-0812">Transmembrane</keyword>
<dbReference type="AlphaFoldDB" id="A0A848HAL0"/>
<feature type="transmembrane region" description="Helical" evidence="6">
    <location>
        <begin position="12"/>
        <end position="33"/>
    </location>
</feature>
<dbReference type="SUPFAM" id="SSF103473">
    <property type="entry name" value="MFS general substrate transporter"/>
    <property type="match status" value="1"/>
</dbReference>
<evidence type="ECO:0000256" key="6">
    <source>
        <dbReference type="SAM" id="Phobius"/>
    </source>
</evidence>
<keyword evidence="5 6" id="KW-0472">Membrane</keyword>
<dbReference type="PANTHER" id="PTHR43124">
    <property type="entry name" value="PURINE EFFLUX PUMP PBUE"/>
    <property type="match status" value="1"/>
</dbReference>
<organism evidence="7 8">
    <name type="scientific">Ramlibacter agri</name>
    <dbReference type="NCBI Taxonomy" id="2728837"/>
    <lineage>
        <taxon>Bacteria</taxon>
        <taxon>Pseudomonadati</taxon>
        <taxon>Pseudomonadota</taxon>
        <taxon>Betaproteobacteria</taxon>
        <taxon>Burkholderiales</taxon>
        <taxon>Comamonadaceae</taxon>
        <taxon>Ramlibacter</taxon>
    </lineage>
</organism>
<dbReference type="EMBL" id="JABBFX010000003">
    <property type="protein sequence ID" value="NML47072.1"/>
    <property type="molecule type" value="Genomic_DNA"/>
</dbReference>
<feature type="transmembrane region" description="Helical" evidence="6">
    <location>
        <begin position="235"/>
        <end position="255"/>
    </location>
</feature>
<dbReference type="Proteomes" id="UP000541185">
    <property type="component" value="Unassembled WGS sequence"/>
</dbReference>
<feature type="transmembrane region" description="Helical" evidence="6">
    <location>
        <begin position="130"/>
        <end position="148"/>
    </location>
</feature>
<evidence type="ECO:0000256" key="5">
    <source>
        <dbReference type="ARBA" id="ARBA00023136"/>
    </source>
</evidence>
<evidence type="ECO:0000256" key="2">
    <source>
        <dbReference type="ARBA" id="ARBA00022475"/>
    </source>
</evidence>
<name>A0A848HAL0_9BURK</name>
<comment type="caution">
    <text evidence="7">The sequence shown here is derived from an EMBL/GenBank/DDBJ whole genome shotgun (WGS) entry which is preliminary data.</text>
</comment>
<feature type="transmembrane region" description="Helical" evidence="6">
    <location>
        <begin position="45"/>
        <end position="63"/>
    </location>
</feature>
<evidence type="ECO:0000313" key="7">
    <source>
        <dbReference type="EMBL" id="NML47072.1"/>
    </source>
</evidence>
<keyword evidence="4 6" id="KW-1133">Transmembrane helix</keyword>
<dbReference type="RefSeq" id="WP_169421374.1">
    <property type="nucleotide sequence ID" value="NZ_JABBFX010000003.1"/>
</dbReference>
<dbReference type="InterPro" id="IPR036259">
    <property type="entry name" value="MFS_trans_sf"/>
</dbReference>
<feature type="transmembrane region" description="Helical" evidence="6">
    <location>
        <begin position="322"/>
        <end position="342"/>
    </location>
</feature>
<gene>
    <name evidence="7" type="ORF">HHL11_25225</name>
</gene>
<accession>A0A848HAL0</accession>
<keyword evidence="8" id="KW-1185">Reference proteome</keyword>
<comment type="subcellular location">
    <subcellularLocation>
        <location evidence="1">Cell membrane</location>
        <topology evidence="1">Multi-pass membrane protein</topology>
    </subcellularLocation>
</comment>
<dbReference type="PANTHER" id="PTHR43124:SF10">
    <property type="entry name" value="PURINE EFFLUX PUMP PBUE"/>
    <property type="match status" value="1"/>
</dbReference>
<dbReference type="Gene3D" id="1.20.1250.20">
    <property type="entry name" value="MFS general substrate transporter like domains"/>
    <property type="match status" value="1"/>
</dbReference>
<reference evidence="7 8" key="1">
    <citation type="submission" date="2020-04" db="EMBL/GenBank/DDBJ databases">
        <title>Ramlibacter sp. G-1-2-2 isolated from soil.</title>
        <authorList>
            <person name="Dahal R.H."/>
        </authorList>
    </citation>
    <scope>NUCLEOTIDE SEQUENCE [LARGE SCALE GENOMIC DNA]</scope>
    <source>
        <strain evidence="7 8">G-1-2-2</strain>
    </source>
</reference>
<proteinExistence type="predicted"/>
<protein>
    <submittedName>
        <fullName evidence="7">MFS transporter</fullName>
    </submittedName>
</protein>
<dbReference type="InterPro" id="IPR050189">
    <property type="entry name" value="MFS_Efflux_Transporters"/>
</dbReference>
<sequence>MSKTETRGGRFALMVAHCAGMVDLVALPIWVGTLIARFGFDPQQAGGLATLFLAGAVVASLWVAPRFHRVQPRWVAPAAYGLAAIAFFGCSQATAFGALALMHVLGGLAAGTGLSVTHGTVGRSANPHRLFGIMGTALGVFGVLFMGATPQVIAASGGSALFLVFGGIMLAACIVTALLFPDHALPAATGHKTQALALPRQVWFGILGISCMALVQAMVFSFLERMGADRGFGAGAINALLIALGLINLVPGGLAAALQRKLDARKVVLVGAVLQALLALVLTWSSGFVPYAAAGSVFVAVVIFSHTFCFGLLASLDRSGRAVAATPAMLMVGSAIGPILGGTLVKGFGYPALGAAALVMDVAAFLFFSRLLPALAAAPATTQESLS</sequence>
<evidence type="ECO:0000256" key="1">
    <source>
        <dbReference type="ARBA" id="ARBA00004651"/>
    </source>
</evidence>
<dbReference type="GO" id="GO:0005886">
    <property type="term" value="C:plasma membrane"/>
    <property type="evidence" value="ECO:0007669"/>
    <property type="project" value="UniProtKB-SubCell"/>
</dbReference>
<feature type="transmembrane region" description="Helical" evidence="6">
    <location>
        <begin position="202"/>
        <end position="223"/>
    </location>
</feature>
<dbReference type="Pfam" id="PF07690">
    <property type="entry name" value="MFS_1"/>
    <property type="match status" value="1"/>
</dbReference>
<keyword evidence="2" id="KW-1003">Cell membrane</keyword>
<feature type="transmembrane region" description="Helical" evidence="6">
    <location>
        <begin position="348"/>
        <end position="368"/>
    </location>
</feature>
<feature type="transmembrane region" description="Helical" evidence="6">
    <location>
        <begin position="100"/>
        <end position="118"/>
    </location>
</feature>
<feature type="transmembrane region" description="Helical" evidence="6">
    <location>
        <begin position="291"/>
        <end position="315"/>
    </location>
</feature>
<feature type="transmembrane region" description="Helical" evidence="6">
    <location>
        <begin position="75"/>
        <end position="94"/>
    </location>
</feature>
<feature type="transmembrane region" description="Helical" evidence="6">
    <location>
        <begin position="160"/>
        <end position="181"/>
    </location>
</feature>